<dbReference type="SUPFAM" id="SSF55729">
    <property type="entry name" value="Acyl-CoA N-acyltransferases (Nat)"/>
    <property type="match status" value="1"/>
</dbReference>
<evidence type="ECO:0000313" key="4">
    <source>
        <dbReference type="EMBL" id="GHO45283.1"/>
    </source>
</evidence>
<organism evidence="4 5">
    <name type="scientific">Ktedonospora formicarum</name>
    <dbReference type="NCBI Taxonomy" id="2778364"/>
    <lineage>
        <taxon>Bacteria</taxon>
        <taxon>Bacillati</taxon>
        <taxon>Chloroflexota</taxon>
        <taxon>Ktedonobacteria</taxon>
        <taxon>Ktedonobacterales</taxon>
        <taxon>Ktedonobacteraceae</taxon>
        <taxon>Ktedonospora</taxon>
    </lineage>
</organism>
<comment type="caution">
    <text evidence="4">The sequence shown here is derived from an EMBL/GenBank/DDBJ whole genome shotgun (WGS) entry which is preliminary data.</text>
</comment>
<dbReference type="InterPro" id="IPR000182">
    <property type="entry name" value="GNAT_dom"/>
</dbReference>
<dbReference type="InterPro" id="IPR050680">
    <property type="entry name" value="YpeA/RimI_acetyltransf"/>
</dbReference>
<dbReference type="EMBL" id="BNJF01000001">
    <property type="protein sequence ID" value="GHO45283.1"/>
    <property type="molecule type" value="Genomic_DNA"/>
</dbReference>
<accession>A0A8J3MT55</accession>
<dbReference type="Proteomes" id="UP000612362">
    <property type="component" value="Unassembled WGS sequence"/>
</dbReference>
<evidence type="ECO:0000313" key="5">
    <source>
        <dbReference type="Proteomes" id="UP000612362"/>
    </source>
</evidence>
<dbReference type="Pfam" id="PF00583">
    <property type="entry name" value="Acetyltransf_1"/>
    <property type="match status" value="1"/>
</dbReference>
<dbReference type="PROSITE" id="PS51186">
    <property type="entry name" value="GNAT"/>
    <property type="match status" value="1"/>
</dbReference>
<dbReference type="Gene3D" id="3.40.630.30">
    <property type="match status" value="1"/>
</dbReference>
<proteinExistence type="predicted"/>
<keyword evidence="1" id="KW-0808">Transferase</keyword>
<feature type="domain" description="N-acetyltransferase" evidence="3">
    <location>
        <begin position="1"/>
        <end position="82"/>
    </location>
</feature>
<keyword evidence="2" id="KW-0012">Acyltransferase</keyword>
<dbReference type="PANTHER" id="PTHR43420">
    <property type="entry name" value="ACETYLTRANSFERASE"/>
    <property type="match status" value="1"/>
</dbReference>
<sequence>MLPPTGTSEQVGYVKRVIVHPDQRKQGLSRLLMQHIIQFAREERHIEAIDLIVWESNVPAIQLYESLGFTLQHRELYYRLRI</sequence>
<reference evidence="4" key="1">
    <citation type="submission" date="2020-10" db="EMBL/GenBank/DDBJ databases">
        <title>Taxonomic study of unclassified bacteria belonging to the class Ktedonobacteria.</title>
        <authorList>
            <person name="Yabe S."/>
            <person name="Wang C.M."/>
            <person name="Zheng Y."/>
            <person name="Sakai Y."/>
            <person name="Cavaletti L."/>
            <person name="Monciardini P."/>
            <person name="Donadio S."/>
        </authorList>
    </citation>
    <scope>NUCLEOTIDE SEQUENCE</scope>
    <source>
        <strain evidence="4">SOSP1-1</strain>
    </source>
</reference>
<dbReference type="AlphaFoldDB" id="A0A8J3MT55"/>
<evidence type="ECO:0000256" key="2">
    <source>
        <dbReference type="ARBA" id="ARBA00023315"/>
    </source>
</evidence>
<evidence type="ECO:0000256" key="1">
    <source>
        <dbReference type="ARBA" id="ARBA00022679"/>
    </source>
</evidence>
<keyword evidence="5" id="KW-1185">Reference proteome</keyword>
<gene>
    <name evidence="4" type="ORF">KSX_34460</name>
</gene>
<name>A0A8J3MT55_9CHLR</name>
<dbReference type="CDD" id="cd04301">
    <property type="entry name" value="NAT_SF"/>
    <property type="match status" value="1"/>
</dbReference>
<dbReference type="InterPro" id="IPR016181">
    <property type="entry name" value="Acyl_CoA_acyltransferase"/>
</dbReference>
<evidence type="ECO:0000259" key="3">
    <source>
        <dbReference type="PROSITE" id="PS51186"/>
    </source>
</evidence>
<protein>
    <recommendedName>
        <fullName evidence="3">N-acetyltransferase domain-containing protein</fullName>
    </recommendedName>
</protein>
<dbReference type="GO" id="GO:0016747">
    <property type="term" value="F:acyltransferase activity, transferring groups other than amino-acyl groups"/>
    <property type="evidence" value="ECO:0007669"/>
    <property type="project" value="InterPro"/>
</dbReference>